<dbReference type="EMBL" id="MUAU01000006">
    <property type="protein sequence ID" value="OOR76391.1"/>
    <property type="molecule type" value="Genomic_DNA"/>
</dbReference>
<comment type="subcellular location">
    <subcellularLocation>
        <location evidence="8">Cell membrane</location>
        <topology evidence="8">Peripheral membrane protein</topology>
    </subcellularLocation>
    <subcellularLocation>
        <location evidence="1">Membrane</location>
    </subcellularLocation>
</comment>
<gene>
    <name evidence="8 9" type="primary">atpH</name>
    <name evidence="11" type="ORF">AT268_20130</name>
    <name evidence="12" type="ORF">B4082_2225</name>
    <name evidence="13" type="ORF">B4088_4443</name>
    <name evidence="17" type="ORF">BJR07_14200</name>
    <name evidence="16" type="ORF">BKK64_12205</name>
    <name evidence="18" type="ORF">BLX06_03645</name>
    <name evidence="27" type="ORF">C1N66_11540</name>
    <name evidence="20" type="ORF">CN263_09930</name>
    <name evidence="21" type="ORF">CN307_10075</name>
    <name evidence="22" type="ORF">CN357_30685</name>
    <name evidence="24" type="ORF">CN980_06415</name>
    <name evidence="25" type="ORF">COC69_01650</name>
    <name evidence="23" type="ORF">COI98_09205</name>
    <name evidence="19" type="ORF">CON36_03135</name>
    <name evidence="26" type="ORF">D0437_25935</name>
    <name evidence="28" type="ORF">DR116_0009845</name>
    <name evidence="9" type="ORF">F8158_24115</name>
    <name evidence="29" type="ORF">FC695_18435</name>
    <name evidence="30" type="ORF">FHG65_09730</name>
    <name evidence="14" type="ORF">H7U08_20665</name>
    <name evidence="15" type="ORF">QYM23_28630</name>
    <name evidence="10" type="ORF">TQ94_05750</name>
</gene>
<dbReference type="AlphaFoldDB" id="A0A063CSZ0"/>
<reference evidence="27 49" key="9">
    <citation type="submission" date="2018-03" db="EMBL/GenBank/DDBJ databases">
        <title>The complete genome of bacterial strain SGAir0260.</title>
        <authorList>
            <person name="Schuster S.C."/>
        </authorList>
    </citation>
    <scope>NUCLEOTIDE SEQUENCE [LARGE SCALE GENOMIC DNA]</scope>
    <source>
        <strain evidence="27 49">SGAir0260</strain>
    </source>
</reference>
<dbReference type="Proteomes" id="UP000219743">
    <property type="component" value="Unassembled WGS sequence"/>
</dbReference>
<dbReference type="EMBL" id="QNGD03000004">
    <property type="protein sequence ID" value="RWQ75304.1"/>
    <property type="molecule type" value="Genomic_DNA"/>
</dbReference>
<evidence type="ECO:0000313" key="40">
    <source>
        <dbReference type="Proteomes" id="UP000220032"/>
    </source>
</evidence>
<reference evidence="17 36" key="5">
    <citation type="submission" date="2016-11" db="EMBL/GenBank/DDBJ databases">
        <title>Identification of Bacillus cereus isolated from egg-white.</title>
        <authorList>
            <person name="Soni A."/>
            <person name="Oey I."/>
            <person name="Silcock P."/>
            <person name="Bremer P."/>
        </authorList>
    </citation>
    <scope>NUCLEOTIDE SEQUENCE [LARGE SCALE GENOMIC DNA]</scope>
    <source>
        <strain evidence="17 36">NZAS03</strain>
    </source>
</reference>
<dbReference type="Proteomes" id="UP000224203">
    <property type="component" value="Unassembled WGS sequence"/>
</dbReference>
<dbReference type="EMBL" id="NVMX01000004">
    <property type="protein sequence ID" value="PEA00181.1"/>
    <property type="molecule type" value="Genomic_DNA"/>
</dbReference>
<evidence type="ECO:0000313" key="48">
    <source>
        <dbReference type="Proteomes" id="UP000321735"/>
    </source>
</evidence>
<evidence type="ECO:0000313" key="20">
    <source>
        <dbReference type="EMBL" id="PFD22819.1"/>
    </source>
</evidence>
<dbReference type="Gene3D" id="1.10.520.20">
    <property type="entry name" value="N-terminal domain of the delta subunit of the F1F0-ATP synthase"/>
    <property type="match status" value="1"/>
</dbReference>
<evidence type="ECO:0000313" key="44">
    <source>
        <dbReference type="Proteomes" id="UP000224413"/>
    </source>
</evidence>
<dbReference type="PROSITE" id="PS00389">
    <property type="entry name" value="ATPASE_DELTA"/>
    <property type="match status" value="1"/>
</dbReference>
<dbReference type="InterPro" id="IPR020781">
    <property type="entry name" value="ATPase_OSCP/d_CS"/>
</dbReference>
<dbReference type="RefSeq" id="WP_000064683.1">
    <property type="nucleotide sequence ID" value="NZ_AP022946.1"/>
</dbReference>
<keyword evidence="7 8" id="KW-0066">ATP synthesis</keyword>
<evidence type="ECO:0000313" key="32">
    <source>
        <dbReference type="Proteomes" id="UP000075476"/>
    </source>
</evidence>
<dbReference type="EMBL" id="SZOH01001250">
    <property type="protein sequence ID" value="TKJ01728.1"/>
    <property type="molecule type" value="Genomic_DNA"/>
</dbReference>
<dbReference type="Proteomes" id="UP000477920">
    <property type="component" value="Unassembled WGS sequence"/>
</dbReference>
<dbReference type="KEGG" id="bcef:BcrFT9_04259"/>
<keyword evidence="5 8" id="KW-0472">Membrane</keyword>
<evidence type="ECO:0000313" key="17">
    <source>
        <dbReference type="EMBL" id="OKA39043.1"/>
    </source>
</evidence>
<dbReference type="Proteomes" id="UP000186535">
    <property type="component" value="Unassembled WGS sequence"/>
</dbReference>
<dbReference type="Proteomes" id="UP000220210">
    <property type="component" value="Unassembled WGS sequence"/>
</dbReference>
<dbReference type="Proteomes" id="UP000219922">
    <property type="component" value="Unassembled WGS sequence"/>
</dbReference>
<evidence type="ECO:0000313" key="46">
    <source>
        <dbReference type="Proteomes" id="UP000308444"/>
    </source>
</evidence>
<dbReference type="PRINTS" id="PR00125">
    <property type="entry name" value="ATPASEDELTA"/>
</dbReference>
<dbReference type="PATRIC" id="fig|1396.419.peg.985"/>
<comment type="function">
    <text evidence="8">F(1)F(0) ATP synthase produces ATP from ADP in the presence of a proton or sodium gradient. F-type ATPases consist of two structural domains, F(1) containing the extramembraneous catalytic core and F(0) containing the membrane proton channel, linked together by a central stalk and a peripheral stalk. During catalysis, ATP synthesis in the catalytic domain of F(1) is coupled via a rotary mechanism of the central stalk subunits to proton translocation.</text>
</comment>
<evidence type="ECO:0000256" key="1">
    <source>
        <dbReference type="ARBA" id="ARBA00004370"/>
    </source>
</evidence>
<reference evidence="18 37" key="6">
    <citation type="submission" date="2017-01" db="EMBL/GenBank/DDBJ databases">
        <title>Bacillus cereus isolates.</title>
        <authorList>
            <person name="Beno S.M."/>
        </authorList>
    </citation>
    <scope>NUCLEOTIDE SEQUENCE [LARGE SCALE GENOMIC DNA]</scope>
    <source>
        <strain evidence="18 37">FSL K6-1030</strain>
    </source>
</reference>
<evidence type="ECO:0000313" key="31">
    <source>
        <dbReference type="Proteomes" id="UP000036243"/>
    </source>
</evidence>
<dbReference type="Proteomes" id="UP001197806">
    <property type="component" value="Unassembled WGS sequence"/>
</dbReference>
<keyword evidence="4 8" id="KW-0406">Ion transport</keyword>
<dbReference type="Proteomes" id="UP000220032">
    <property type="component" value="Unassembled WGS sequence"/>
</dbReference>
<evidence type="ECO:0000256" key="7">
    <source>
        <dbReference type="ARBA" id="ARBA00023310"/>
    </source>
</evidence>
<dbReference type="EMBL" id="LOMO01000247">
    <property type="protein sequence ID" value="KXY29038.1"/>
    <property type="molecule type" value="Genomic_DNA"/>
</dbReference>
<evidence type="ECO:0000313" key="43">
    <source>
        <dbReference type="Proteomes" id="UP000224203"/>
    </source>
</evidence>
<evidence type="ECO:0000313" key="30">
    <source>
        <dbReference type="EMBL" id="TNC01212.1"/>
    </source>
</evidence>
<evidence type="ECO:0000313" key="9">
    <source>
        <dbReference type="EMBL" id="KAB2491950.1"/>
    </source>
</evidence>
<dbReference type="InterPro" id="IPR026015">
    <property type="entry name" value="ATP_synth_OSCP/delta_N_sf"/>
</dbReference>
<dbReference type="NCBIfam" id="NF004402">
    <property type="entry name" value="PRK05758.2-2"/>
    <property type="match status" value="1"/>
</dbReference>
<evidence type="ECO:0000313" key="21">
    <source>
        <dbReference type="EMBL" id="PFE16622.1"/>
    </source>
</evidence>
<dbReference type="Proteomes" id="UP000190641">
    <property type="component" value="Unassembled WGS sequence"/>
</dbReference>
<evidence type="ECO:0000256" key="4">
    <source>
        <dbReference type="ARBA" id="ARBA00023065"/>
    </source>
</evidence>
<dbReference type="EMBL" id="NUWJ01000074">
    <property type="protein sequence ID" value="PFK21315.1"/>
    <property type="molecule type" value="Genomic_DNA"/>
</dbReference>
<dbReference type="Proteomes" id="UP001175137">
    <property type="component" value="Unassembled WGS sequence"/>
</dbReference>
<reference evidence="10 31" key="1">
    <citation type="submission" date="2015-02" db="EMBL/GenBank/DDBJ databases">
        <title>Evolution of B. cereus sensu lato: Distribution, horizontal transfer and duplication of chromosomal virulence genes.</title>
        <authorList>
            <person name="Boehm M.-E."/>
            <person name="Huptas C."/>
            <person name="Krey V.M."/>
            <person name="Scherer S."/>
        </authorList>
    </citation>
    <scope>NUCLEOTIDE SEQUENCE [LARGE SCALE GENOMIC DNA]</scope>
    <source>
        <strain evidence="10 31">#17</strain>
    </source>
</reference>
<dbReference type="Proteomes" id="UP000224413">
    <property type="component" value="Unassembled WGS sequence"/>
</dbReference>
<dbReference type="EMBL" id="MPON01000002">
    <property type="protein sequence ID" value="OKA39043.1"/>
    <property type="molecule type" value="Genomic_DNA"/>
</dbReference>
<reference evidence="38 41" key="7">
    <citation type="submission" date="2017-09" db="EMBL/GenBank/DDBJ databases">
        <title>Large-scale bioinformatics analysis of Bacillus genomes uncovers conserved roles of natural products in bacterial physiology.</title>
        <authorList>
            <consortium name="Agbiome Team Llc"/>
            <person name="Bleich R.M."/>
            <person name="Kirk G.J."/>
            <person name="Santa Maria K.C."/>
            <person name="Allen S.E."/>
            <person name="Farag S."/>
            <person name="Shank E.A."/>
            <person name="Bowers A."/>
        </authorList>
    </citation>
    <scope>NUCLEOTIDE SEQUENCE [LARGE SCALE GENOMIC DNA]</scope>
    <source>
        <strain evidence="22 41">AFS020204</strain>
        <strain evidence="20 38">AFS024404</strain>
    </source>
</reference>
<dbReference type="GeneID" id="99621584"/>
<reference evidence="33 34" key="2">
    <citation type="submission" date="2015-09" db="EMBL/GenBank/DDBJ databases">
        <title>Bacillus cereus food isolates.</title>
        <authorList>
            <person name="Boekhorst J."/>
        </authorList>
    </citation>
    <scope>NUCLEOTIDE SEQUENCE [LARGE SCALE GENOMIC DNA]</scope>
    <source>
        <strain evidence="12 34">B4082</strain>
        <strain evidence="13 33">B4088</strain>
    </source>
</reference>
<evidence type="ECO:0000313" key="19">
    <source>
        <dbReference type="EMBL" id="PEA00181.1"/>
    </source>
</evidence>
<evidence type="ECO:0000313" key="15">
    <source>
        <dbReference type="EMBL" id="MDN4876771.1"/>
    </source>
</evidence>
<evidence type="ECO:0000313" key="18">
    <source>
        <dbReference type="EMBL" id="OOR76391.1"/>
    </source>
</evidence>
<evidence type="ECO:0000313" key="50">
    <source>
        <dbReference type="Proteomes" id="UP000477920"/>
    </source>
</evidence>
<evidence type="ECO:0000313" key="49">
    <source>
        <dbReference type="Proteomes" id="UP000464780"/>
    </source>
</evidence>
<reference evidence="11 32" key="3">
    <citation type="submission" date="2015-12" db="EMBL/GenBank/DDBJ databases">
        <title>Bacillus cereus Group isolate.</title>
        <authorList>
            <person name="Kovac J."/>
        </authorList>
    </citation>
    <scope>NUCLEOTIDE SEQUENCE [LARGE SCALE GENOMIC DNA]</scope>
    <source>
        <strain evidence="11 32">FSL K6-0073</strain>
    </source>
</reference>
<proteinExistence type="inferred from homology"/>
<dbReference type="OMA" id="MVDNIQD"/>
<dbReference type="Proteomes" id="UP000321735">
    <property type="component" value="Chromosome"/>
</dbReference>
<dbReference type="EMBL" id="NTRR01000014">
    <property type="protein sequence ID" value="PFE16622.1"/>
    <property type="molecule type" value="Genomic_DNA"/>
</dbReference>
<dbReference type="NCBIfam" id="TIGR01145">
    <property type="entry name" value="ATP_synt_delta"/>
    <property type="match status" value="1"/>
</dbReference>
<evidence type="ECO:0000313" key="42">
    <source>
        <dbReference type="Proteomes" id="UP000223834"/>
    </source>
</evidence>
<evidence type="ECO:0000313" key="38">
    <source>
        <dbReference type="Proteomes" id="UP000219743"/>
    </source>
</evidence>
<dbReference type="GO" id="GO:0046933">
    <property type="term" value="F:proton-transporting ATP synthase activity, rotational mechanism"/>
    <property type="evidence" value="ECO:0007669"/>
    <property type="project" value="UniProtKB-UniRule"/>
</dbReference>
<accession>A0A063CSZ0</accession>
<reference evidence="15" key="16">
    <citation type="submission" date="2023-07" db="EMBL/GenBank/DDBJ databases">
        <title>Complete genome sequence of Bacillus cereus SRCM126073 isolated from soil.</title>
        <authorList>
            <person name="Yang H.-G."/>
            <person name="Ryu M.-S."/>
            <person name="Ha G.-S."/>
            <person name="Yang H.-J."/>
            <person name="Jeong D.-Y."/>
        </authorList>
    </citation>
    <scope>NUCLEOTIDE SEQUENCE</scope>
    <source>
        <strain evidence="15">SRCM126073</strain>
    </source>
</reference>
<reference evidence="39 40" key="8">
    <citation type="submission" date="2017-09" db="EMBL/GenBank/DDBJ databases">
        <title>Large-scale bioinformatics analysis of Bacillus genomes uncovers conserved roles of natural products in bacterial physiology.</title>
        <authorList>
            <consortium name="Agbiome Team Llc"/>
            <person name="Bleich R.M."/>
            <person name="Grubbs K.J."/>
            <person name="Santa Maria K.C."/>
            <person name="Allen S.E."/>
            <person name="Farag S."/>
            <person name="Shank E.A."/>
            <person name="Bowers A."/>
        </authorList>
    </citation>
    <scope>NUCLEOTIDE SEQUENCE [LARGE SCALE GENOMIC DNA]</scope>
    <source>
        <strain evidence="21 40">AFS022681</strain>
        <strain evidence="25 43">AFS041711</strain>
        <strain evidence="24 42">AFS049141</strain>
        <strain evidence="23 44">AFS083741</strain>
        <strain evidence="19 39">AFS092789</strain>
    </source>
</reference>
<evidence type="ECO:0000313" key="37">
    <source>
        <dbReference type="Proteomes" id="UP000190641"/>
    </source>
</evidence>
<evidence type="ECO:0000313" key="33">
    <source>
        <dbReference type="Proteomes" id="UP000076482"/>
    </source>
</evidence>
<dbReference type="Pfam" id="PF00213">
    <property type="entry name" value="OSCP"/>
    <property type="match status" value="1"/>
</dbReference>
<evidence type="ECO:0000313" key="26">
    <source>
        <dbReference type="EMBL" id="QDZ76320.1"/>
    </source>
</evidence>
<dbReference type="Proteomes" id="UP000464780">
    <property type="component" value="Chromosome"/>
</dbReference>
<evidence type="ECO:0000313" key="23">
    <source>
        <dbReference type="EMBL" id="PFK21315.1"/>
    </source>
</evidence>
<evidence type="ECO:0000313" key="27">
    <source>
        <dbReference type="EMBL" id="QHV43715.1"/>
    </source>
</evidence>
<dbReference type="EMBL" id="MLYK01000028">
    <property type="protein sequence ID" value="OJS95633.1"/>
    <property type="molecule type" value="Genomic_DNA"/>
</dbReference>
<dbReference type="EMBL" id="NTSO01000026">
    <property type="protein sequence ID" value="PFF42492.1"/>
    <property type="molecule type" value="Genomic_DNA"/>
</dbReference>
<dbReference type="NCBIfam" id="NF004403">
    <property type="entry name" value="PRK05758.2-4"/>
    <property type="match status" value="1"/>
</dbReference>
<dbReference type="EMBL" id="JYFW01000010">
    <property type="protein sequence ID" value="KMP20728.1"/>
    <property type="molecule type" value="Genomic_DNA"/>
</dbReference>
<reference evidence="9 50" key="14">
    <citation type="submission" date="2019-10" db="EMBL/GenBank/DDBJ databases">
        <title>Bacillus from the desert of Cuatro Cinegas, Coahuila.</title>
        <authorList>
            <person name="Olmedo-Alvarez G."/>
            <person name="Saldana S."/>
            <person name="Barcelo D."/>
        </authorList>
    </citation>
    <scope>NUCLEOTIDE SEQUENCE [LARGE SCALE GENOMIC DNA]</scope>
    <source>
        <strain evidence="9 50">CH101a_3T</strain>
    </source>
</reference>
<dbReference type="Proteomes" id="UP000309400">
    <property type="component" value="Unassembled WGS sequence"/>
</dbReference>
<evidence type="ECO:0000256" key="6">
    <source>
        <dbReference type="ARBA" id="ARBA00023196"/>
    </source>
</evidence>
<evidence type="ECO:0000256" key="8">
    <source>
        <dbReference type="HAMAP-Rule" id="MF_01416"/>
    </source>
</evidence>
<evidence type="ECO:0000256" key="5">
    <source>
        <dbReference type="ARBA" id="ARBA00023136"/>
    </source>
</evidence>
<evidence type="ECO:0000256" key="3">
    <source>
        <dbReference type="ARBA" id="ARBA00022781"/>
    </source>
</evidence>
<evidence type="ECO:0000313" key="22">
    <source>
        <dbReference type="EMBL" id="PFF42492.1"/>
    </source>
</evidence>
<keyword evidence="3 8" id="KW-0375">Hydrogen ion transport</keyword>
<dbReference type="EMBL" id="NUIQ01000054">
    <property type="protein sequence ID" value="PGO79243.1"/>
    <property type="molecule type" value="Genomic_DNA"/>
</dbReference>
<dbReference type="EMBL" id="LJKE01000084">
    <property type="protein sequence ID" value="KZD58161.1"/>
    <property type="molecule type" value="Genomic_DNA"/>
</dbReference>
<evidence type="ECO:0000313" key="12">
    <source>
        <dbReference type="EMBL" id="KZD36675.1"/>
    </source>
</evidence>
<evidence type="ECO:0000313" key="10">
    <source>
        <dbReference type="EMBL" id="KMP20728.1"/>
    </source>
</evidence>
<evidence type="ECO:0000313" key="16">
    <source>
        <dbReference type="EMBL" id="OJS95633.1"/>
    </source>
</evidence>
<dbReference type="EMBL" id="LJKA01000035">
    <property type="protein sequence ID" value="KZD36675.1"/>
    <property type="molecule type" value="Genomic_DNA"/>
</dbReference>
<keyword evidence="2 8" id="KW-0813">Transport</keyword>
<reference evidence="26 48" key="10">
    <citation type="journal article" date="2019" name="Ecotoxicol. Environ. Saf.">
        <title>Microbial characterization of heavy metal resistant bacterial strains isolated from an electroplating wastewater treatment plant.</title>
        <authorList>
            <person name="Cai X."/>
            <person name="Zheng X."/>
            <person name="Zhang D."/>
            <person name="Iqbal W."/>
            <person name="Liu C."/>
            <person name="Yang B."/>
            <person name="Zhao X."/>
            <person name="Lu X."/>
            <person name="Mao Y."/>
        </authorList>
    </citation>
    <scope>NUCLEOTIDE SEQUENCE [LARGE SCALE GENOMIC DNA]</scope>
    <source>
        <strain evidence="26 48">Co1-1</strain>
    </source>
</reference>
<dbReference type="InterPro" id="IPR000711">
    <property type="entry name" value="ATPase_OSCP/dsu"/>
</dbReference>
<evidence type="ECO:0000313" key="39">
    <source>
        <dbReference type="Proteomes" id="UP000219922"/>
    </source>
</evidence>
<evidence type="ECO:0000313" key="25">
    <source>
        <dbReference type="EMBL" id="PGS83804.1"/>
    </source>
</evidence>
<evidence type="ECO:0000313" key="34">
    <source>
        <dbReference type="Proteomes" id="UP000076501"/>
    </source>
</evidence>
<dbReference type="Proteomes" id="UP000036243">
    <property type="component" value="Unassembled WGS sequence"/>
</dbReference>
<dbReference type="Proteomes" id="UP000075476">
    <property type="component" value="Unassembled WGS sequence"/>
</dbReference>
<dbReference type="Proteomes" id="UP000223834">
    <property type="component" value="Unassembled WGS sequence"/>
</dbReference>
<name>A0A063CSZ0_BACCE</name>
<evidence type="ECO:0000313" key="45">
    <source>
        <dbReference type="Proteomes" id="UP000253597"/>
    </source>
</evidence>
<dbReference type="HAMAP" id="MF_01416">
    <property type="entry name" value="ATP_synth_delta_bact"/>
    <property type="match status" value="1"/>
</dbReference>
<dbReference type="GO" id="GO:0045259">
    <property type="term" value="C:proton-transporting ATP synthase complex"/>
    <property type="evidence" value="ECO:0007669"/>
    <property type="project" value="UniProtKB-KW"/>
</dbReference>
<reference evidence="16 35" key="4">
    <citation type="submission" date="2016-10" db="EMBL/GenBank/DDBJ databases">
        <title>Draft Genome Sequence of one Bacillus cereus strain isolated from pooled breast milk.</title>
        <authorList>
            <person name="Woudstra C."/>
            <person name="Chamoin A."/>
            <person name="Gentil S."/>
            <person name="Rambeloson T."/>
            <person name="Delannoye S."/>
            <person name="Heinnekine J.A."/>
            <person name="Herbin S."/>
            <person name="Fach P."/>
        </authorList>
    </citation>
    <scope>NUCLEOTIDE SEQUENCE [LARGE SCALE GENOMIC DNA]</scope>
    <source>
        <strain evidence="16 35">16SBCL1279</strain>
    </source>
</reference>
<dbReference type="Proteomes" id="UP000184161">
    <property type="component" value="Unassembled WGS sequence"/>
</dbReference>
<dbReference type="Proteomes" id="UP000076501">
    <property type="component" value="Unassembled WGS sequence"/>
</dbReference>
<dbReference type="SUPFAM" id="SSF47928">
    <property type="entry name" value="N-terminal domain of the delta subunit of the F1F0-ATP synthase"/>
    <property type="match status" value="1"/>
</dbReference>
<dbReference type="Proteomes" id="UP000076482">
    <property type="component" value="Unassembled WGS sequence"/>
</dbReference>
<dbReference type="EMBL" id="JACLPZ010000024">
    <property type="protein sequence ID" value="MBY0038926.1"/>
    <property type="molecule type" value="Genomic_DNA"/>
</dbReference>
<keyword evidence="8" id="KW-1003">Cell membrane</keyword>
<dbReference type="EMBL" id="VDDR01000003">
    <property type="protein sequence ID" value="TNC01212.1"/>
    <property type="molecule type" value="Genomic_DNA"/>
</dbReference>
<reference evidence="30 47" key="13">
    <citation type="submission" date="2019-06" db="EMBL/GenBank/DDBJ databases">
        <title>Biocontrol Bacillus strains from Vietnam.</title>
        <authorList>
            <person name="Borriss R."/>
            <person name="Lasch P."/>
            <person name="Thanh Tam L.T."/>
        </authorList>
    </citation>
    <scope>NUCLEOTIDE SEQUENCE [LARGE SCALE GENOMIC DNA]</scope>
    <source>
        <strain evidence="30 47">A8</strain>
    </source>
</reference>
<reference evidence="14" key="15">
    <citation type="submission" date="2020-08" db="EMBL/GenBank/DDBJ databases">
        <title>Fungal Genomes of the International Space Station.</title>
        <authorList>
            <person name="Seuylemezian A."/>
            <person name="Singh N.K."/>
            <person name="Wood J."/>
            <person name="Venkateswaran K."/>
        </authorList>
    </citation>
    <scope>NUCLEOTIDE SEQUENCE</scope>
    <source>
        <strain evidence="14">I2-B2</strain>
    </source>
</reference>
<dbReference type="EMBL" id="WBPB01000072">
    <property type="protein sequence ID" value="KAB2491950.1"/>
    <property type="molecule type" value="Genomic_DNA"/>
</dbReference>
<dbReference type="PANTHER" id="PTHR11910">
    <property type="entry name" value="ATP SYNTHASE DELTA CHAIN"/>
    <property type="match status" value="1"/>
</dbReference>
<dbReference type="EMBL" id="NULI01000008">
    <property type="protein sequence ID" value="PGS83804.1"/>
    <property type="molecule type" value="Genomic_DNA"/>
</dbReference>
<keyword evidence="6 8" id="KW-0139">CF(1)</keyword>
<evidence type="ECO:0000313" key="47">
    <source>
        <dbReference type="Proteomes" id="UP000309400"/>
    </source>
</evidence>
<evidence type="ECO:0000313" key="36">
    <source>
        <dbReference type="Proteomes" id="UP000186535"/>
    </source>
</evidence>
<evidence type="ECO:0000313" key="29">
    <source>
        <dbReference type="EMBL" id="TKJ01728.1"/>
    </source>
</evidence>
<evidence type="ECO:0000256" key="2">
    <source>
        <dbReference type="ARBA" id="ARBA00022448"/>
    </source>
</evidence>
<evidence type="ECO:0000313" key="41">
    <source>
        <dbReference type="Proteomes" id="UP000220210"/>
    </source>
</evidence>
<evidence type="ECO:0000313" key="28">
    <source>
        <dbReference type="EMBL" id="RWQ75304.1"/>
    </source>
</evidence>
<dbReference type="SMR" id="A0A063CSZ0"/>
<dbReference type="EMBL" id="NTRC01000007">
    <property type="protein sequence ID" value="PFD22819.1"/>
    <property type="molecule type" value="Genomic_DNA"/>
</dbReference>
<evidence type="ECO:0000313" key="14">
    <source>
        <dbReference type="EMBL" id="MBY0038926.1"/>
    </source>
</evidence>
<evidence type="ECO:0000313" key="35">
    <source>
        <dbReference type="Proteomes" id="UP000184161"/>
    </source>
</evidence>
<evidence type="ECO:0000313" key="11">
    <source>
        <dbReference type="EMBL" id="KXY29038.1"/>
    </source>
</evidence>
<evidence type="ECO:0000313" key="13">
    <source>
        <dbReference type="EMBL" id="KZD58161.1"/>
    </source>
</evidence>
<sequence>MSNGIVAKRYAVALFKIAKEKHVLEMFEEELRLVQNVYVKNGELHSFLTQPNISKEQKKTFLANVFGSVSESILNTLYILIDNKRIDILPEIADEYVVLANEERNVADATVYSTRLLSEEEKLNIAEAFAKRTGKDAIRVKNVVDEDLLGGIKVRIGNRIYDGSLQGKLARIQRELMKNR</sequence>
<dbReference type="GeneID" id="92803565"/>
<comment type="function">
    <text evidence="8">This protein is part of the stalk that links CF(0) to CF(1). It either transmits conformational changes from CF(0) to CF(1) or is implicated in proton conduction.</text>
</comment>
<dbReference type="EMBL" id="CP031778">
    <property type="protein sequence ID" value="QDZ76320.1"/>
    <property type="molecule type" value="Genomic_DNA"/>
</dbReference>
<reference evidence="28 45" key="12">
    <citation type="submission" date="2019-01" db="EMBL/GenBank/DDBJ databases">
        <title>Draft genome sequence of heavy metal resistant Bacillus cereus NWUAB01.</title>
        <authorList>
            <person name="Babalola O."/>
            <person name="Aremu B.R."/>
            <person name="Ayangbenro A.S."/>
        </authorList>
    </citation>
    <scope>NUCLEOTIDE SEQUENCE [LARGE SCALE GENOMIC DNA]</scope>
    <source>
        <strain evidence="28 45">NWUAB01</strain>
    </source>
</reference>
<reference evidence="29 46" key="11">
    <citation type="journal article" date="2019" name="Environ. Microbiol.">
        <title>An active ?-lactamase is a part of an orchestrated cell wall stress resistance network of Bacillus subtilis and related rhizosphere species.</title>
        <authorList>
            <person name="Bucher T."/>
            <person name="Keren-Paz A."/>
            <person name="Hausser J."/>
            <person name="Olender T."/>
            <person name="Cytryn E."/>
            <person name="Kolodkin-Gal I."/>
        </authorList>
    </citation>
    <scope>NUCLEOTIDE SEQUENCE [LARGE SCALE GENOMIC DNA]</scope>
    <source>
        <strain evidence="29 46">I32</strain>
    </source>
</reference>
<dbReference type="Proteomes" id="UP000253597">
    <property type="component" value="Unassembled WGS sequence"/>
</dbReference>
<organism evidence="12 34">
    <name type="scientific">Bacillus cereus</name>
    <dbReference type="NCBI Taxonomy" id="1396"/>
    <lineage>
        <taxon>Bacteria</taxon>
        <taxon>Bacillati</taxon>
        <taxon>Bacillota</taxon>
        <taxon>Bacilli</taxon>
        <taxon>Bacillales</taxon>
        <taxon>Bacillaceae</taxon>
        <taxon>Bacillus</taxon>
        <taxon>Bacillus cereus group</taxon>
    </lineage>
</organism>
<protein>
    <recommendedName>
        <fullName evidence="8">ATP synthase subunit delta</fullName>
    </recommendedName>
    <alternativeName>
        <fullName evidence="8">ATP synthase F(1) sector subunit delta</fullName>
    </alternativeName>
    <alternativeName>
        <fullName evidence="8">F-type ATPase subunit delta</fullName>
        <shortName evidence="8">F-ATPase subunit delta</shortName>
    </alternativeName>
</protein>
<dbReference type="EMBL" id="CP028009">
    <property type="protein sequence ID" value="QHV43715.1"/>
    <property type="molecule type" value="Genomic_DNA"/>
</dbReference>
<evidence type="ECO:0000313" key="24">
    <source>
        <dbReference type="EMBL" id="PGO79243.1"/>
    </source>
</evidence>
<comment type="similarity">
    <text evidence="8">Belongs to the ATPase delta chain family.</text>
</comment>
<dbReference type="Proteomes" id="UP000308444">
    <property type="component" value="Unassembled WGS sequence"/>
</dbReference>
<dbReference type="EMBL" id="JAUIQW010000001">
    <property type="protein sequence ID" value="MDN4876771.1"/>
    <property type="molecule type" value="Genomic_DNA"/>
</dbReference>
<dbReference type="GO" id="GO:0005886">
    <property type="term" value="C:plasma membrane"/>
    <property type="evidence" value="ECO:0007669"/>
    <property type="project" value="UniProtKB-SubCell"/>
</dbReference>